<evidence type="ECO:0000259" key="1">
    <source>
        <dbReference type="Pfam" id="PF00078"/>
    </source>
</evidence>
<dbReference type="EMBL" id="JBHFFA010000008">
    <property type="protein sequence ID" value="KAL2610564.1"/>
    <property type="molecule type" value="Genomic_DNA"/>
</dbReference>
<organism evidence="2 3">
    <name type="scientific">Riccia fluitans</name>
    <dbReference type="NCBI Taxonomy" id="41844"/>
    <lineage>
        <taxon>Eukaryota</taxon>
        <taxon>Viridiplantae</taxon>
        <taxon>Streptophyta</taxon>
        <taxon>Embryophyta</taxon>
        <taxon>Marchantiophyta</taxon>
        <taxon>Marchantiopsida</taxon>
        <taxon>Marchantiidae</taxon>
        <taxon>Marchantiales</taxon>
        <taxon>Ricciaceae</taxon>
        <taxon>Riccia</taxon>
    </lineage>
</organism>
<dbReference type="PANTHER" id="PTHR31635">
    <property type="entry name" value="REVERSE TRANSCRIPTASE DOMAIN-CONTAINING PROTEIN-RELATED"/>
    <property type="match status" value="1"/>
</dbReference>
<comment type="caution">
    <text evidence="2">The sequence shown here is derived from an EMBL/GenBank/DDBJ whole genome shotgun (WGS) entry which is preliminary data.</text>
</comment>
<gene>
    <name evidence="2" type="ORF">R1flu_029137</name>
</gene>
<keyword evidence="3" id="KW-1185">Reference proteome</keyword>
<dbReference type="AlphaFoldDB" id="A0ABD1XNQ9"/>
<evidence type="ECO:0000313" key="2">
    <source>
        <dbReference type="EMBL" id="KAL2610564.1"/>
    </source>
</evidence>
<dbReference type="PANTHER" id="PTHR31635:SF196">
    <property type="entry name" value="REVERSE TRANSCRIPTASE DOMAIN-CONTAINING PROTEIN-RELATED"/>
    <property type="match status" value="1"/>
</dbReference>
<accession>A0ABD1XNQ9</accession>
<evidence type="ECO:0000313" key="3">
    <source>
        <dbReference type="Proteomes" id="UP001605036"/>
    </source>
</evidence>
<dbReference type="InterPro" id="IPR000477">
    <property type="entry name" value="RT_dom"/>
</dbReference>
<dbReference type="Pfam" id="PF00078">
    <property type="entry name" value="RVT_1"/>
    <property type="match status" value="1"/>
</dbReference>
<proteinExistence type="predicted"/>
<sequence length="168" mass="18456">MAAMGFAEDFITLTKGIVEDSSSKIHANGLFSEEIKIERGVKQGCPLAPLLFAISTQPLMTLLKNKEAEQKIQGLQLQGPKHTLHNLFADDSGIMLQATEDIFNELKDSIATYEIISGAKLDISKSTIIPVALESTPSWLHRTICYVAREGEIIRYLGVPIGWNVTEA</sequence>
<reference evidence="2 3" key="1">
    <citation type="submission" date="2024-09" db="EMBL/GenBank/DDBJ databases">
        <title>Chromosome-scale assembly of Riccia fluitans.</title>
        <authorList>
            <person name="Paukszto L."/>
            <person name="Sawicki J."/>
            <person name="Karawczyk K."/>
            <person name="Piernik-Szablinska J."/>
            <person name="Szczecinska M."/>
            <person name="Mazdziarz M."/>
        </authorList>
    </citation>
    <scope>NUCLEOTIDE SEQUENCE [LARGE SCALE GENOMIC DNA]</scope>
    <source>
        <strain evidence="2">Rf_01</strain>
        <tissue evidence="2">Aerial parts of the thallus</tissue>
    </source>
</reference>
<dbReference type="Proteomes" id="UP001605036">
    <property type="component" value="Unassembled WGS sequence"/>
</dbReference>
<protein>
    <recommendedName>
        <fullName evidence="1">Reverse transcriptase domain-containing protein</fullName>
    </recommendedName>
</protein>
<feature type="domain" description="Reverse transcriptase" evidence="1">
    <location>
        <begin position="26"/>
        <end position="161"/>
    </location>
</feature>
<name>A0ABD1XNQ9_9MARC</name>